<evidence type="ECO:0000259" key="7">
    <source>
        <dbReference type="PROSITE" id="PS00716"/>
    </source>
</evidence>
<evidence type="ECO:0000256" key="3">
    <source>
        <dbReference type="ARBA" id="ARBA00023082"/>
    </source>
</evidence>
<comment type="caution">
    <text evidence="8">The sequence shown here is derived from an EMBL/GenBank/DDBJ whole genome shotgun (WGS) entry which is preliminary data.</text>
</comment>
<keyword evidence="6" id="KW-0812">Transmembrane</keyword>
<keyword evidence="3" id="KW-0731">Sigma factor</keyword>
<dbReference type="InterPro" id="IPR013324">
    <property type="entry name" value="RNA_pol_sigma_r3/r4-like"/>
</dbReference>
<dbReference type="InterPro" id="IPR050239">
    <property type="entry name" value="Sigma-70_RNA_pol_init_factors"/>
</dbReference>
<organism evidence="8 9">
    <name type="scientific">Hevea brasiliensis</name>
    <name type="common">Para rubber tree</name>
    <name type="synonym">Siphonia brasiliensis</name>
    <dbReference type="NCBI Taxonomy" id="3981"/>
    <lineage>
        <taxon>Eukaryota</taxon>
        <taxon>Viridiplantae</taxon>
        <taxon>Streptophyta</taxon>
        <taxon>Embryophyta</taxon>
        <taxon>Tracheophyta</taxon>
        <taxon>Spermatophyta</taxon>
        <taxon>Magnoliopsida</taxon>
        <taxon>eudicotyledons</taxon>
        <taxon>Gunneridae</taxon>
        <taxon>Pentapetalae</taxon>
        <taxon>rosids</taxon>
        <taxon>fabids</taxon>
        <taxon>Malpighiales</taxon>
        <taxon>Euphorbiaceae</taxon>
        <taxon>Crotonoideae</taxon>
        <taxon>Micrandreae</taxon>
        <taxon>Hevea</taxon>
    </lineage>
</organism>
<evidence type="ECO:0000256" key="4">
    <source>
        <dbReference type="ARBA" id="ARBA00023125"/>
    </source>
</evidence>
<dbReference type="Proteomes" id="UP001174677">
    <property type="component" value="Chromosome 11"/>
</dbReference>
<dbReference type="InterPro" id="IPR036388">
    <property type="entry name" value="WH-like_DNA-bd_sf"/>
</dbReference>
<protein>
    <recommendedName>
        <fullName evidence="7">RNA polymerase sigma-70 domain-containing protein</fullName>
    </recommendedName>
</protein>
<dbReference type="SUPFAM" id="SSF88659">
    <property type="entry name" value="Sigma3 and sigma4 domains of RNA polymerase sigma factors"/>
    <property type="match status" value="1"/>
</dbReference>
<dbReference type="InterPro" id="IPR013325">
    <property type="entry name" value="RNA_pol_sigma_r2"/>
</dbReference>
<dbReference type="InterPro" id="IPR007630">
    <property type="entry name" value="RNA_pol_sigma70_r4"/>
</dbReference>
<reference evidence="8" key="1">
    <citation type="journal article" date="2023" name="Plant Biotechnol. J.">
        <title>Chromosome-level wild Hevea brasiliensis genome provides new tools for genomic-assisted breeding and valuable loci to elevate rubber yield.</title>
        <authorList>
            <person name="Cheng H."/>
            <person name="Song X."/>
            <person name="Hu Y."/>
            <person name="Wu T."/>
            <person name="Yang Q."/>
            <person name="An Z."/>
            <person name="Feng S."/>
            <person name="Deng Z."/>
            <person name="Wu W."/>
            <person name="Zeng X."/>
            <person name="Tu M."/>
            <person name="Wang X."/>
            <person name="Huang H."/>
        </authorList>
    </citation>
    <scope>NUCLEOTIDE SEQUENCE</scope>
    <source>
        <strain evidence="8">MT/VB/25A 57/8</strain>
    </source>
</reference>
<dbReference type="InterPro" id="IPR007627">
    <property type="entry name" value="RNA_pol_sigma70_r2"/>
</dbReference>
<keyword evidence="6" id="KW-0472">Membrane</keyword>
<keyword evidence="5" id="KW-0804">Transcription</keyword>
<dbReference type="PROSITE" id="PS00716">
    <property type="entry name" value="SIGMA70_2"/>
    <property type="match status" value="1"/>
</dbReference>
<keyword evidence="6" id="KW-1133">Transmembrane helix</keyword>
<feature type="transmembrane region" description="Helical" evidence="6">
    <location>
        <begin position="227"/>
        <end position="247"/>
    </location>
</feature>
<keyword evidence="4" id="KW-0238">DNA-binding</keyword>
<evidence type="ECO:0000313" key="8">
    <source>
        <dbReference type="EMBL" id="KAJ9168264.1"/>
    </source>
</evidence>
<feature type="domain" description="RNA polymerase sigma-70" evidence="7">
    <location>
        <begin position="344"/>
        <end position="370"/>
    </location>
</feature>
<accession>A0ABQ9LNZ0</accession>
<keyword evidence="2" id="KW-0805">Transcription regulation</keyword>
<dbReference type="Pfam" id="PF04542">
    <property type="entry name" value="Sigma70_r2"/>
    <property type="match status" value="1"/>
</dbReference>
<sequence length="385" mass="43571">MGVGYRLSLKCGFFHFGHSLSPIHYPGSRLLLGSFNLTRLSFLSVISEEGDILCRVLRLCFGSHSTIEDDIFVPLSSSKERTSRFGLLLENLIVMEESFADSDALKLERDILLQLGRIGAVKLFNKCLTSTHKATCVLDLPYLLSILRKRASSKNGCIAPYLSLPSKPNQNGPGNHAFCSANKASNSKSRRLVIARNEADMSRGVKLIRSTRLLVLYFARNYRGMGIGLEGLLQCIYLAYIIFYFSFPIIQIPISFPMFHAGNLGVLQGAERFDHTRGCRFSTYVLYWIRNQSLRKSHGKFADDSEIAKFTGLSLAKIESASKCLKKRQVLVLRYGLKDQPPKSLEEIGKLFHVSKEWVRRLQKKVMTRLRSDENCGNLRHYMNL</sequence>
<dbReference type="PANTHER" id="PTHR30603">
    <property type="entry name" value="RNA POLYMERASE SIGMA FACTOR RPO"/>
    <property type="match status" value="1"/>
</dbReference>
<gene>
    <name evidence="8" type="ORF">P3X46_019812</name>
</gene>
<proteinExistence type="inferred from homology"/>
<dbReference type="EMBL" id="JARPOI010000011">
    <property type="protein sequence ID" value="KAJ9168264.1"/>
    <property type="molecule type" value="Genomic_DNA"/>
</dbReference>
<name>A0ABQ9LNZ0_HEVBR</name>
<keyword evidence="9" id="KW-1185">Reference proteome</keyword>
<dbReference type="InterPro" id="IPR000943">
    <property type="entry name" value="RNA_pol_sigma70"/>
</dbReference>
<evidence type="ECO:0000256" key="6">
    <source>
        <dbReference type="SAM" id="Phobius"/>
    </source>
</evidence>
<dbReference type="Gene3D" id="1.10.10.10">
    <property type="entry name" value="Winged helix-like DNA-binding domain superfamily/Winged helix DNA-binding domain"/>
    <property type="match status" value="1"/>
</dbReference>
<evidence type="ECO:0000256" key="5">
    <source>
        <dbReference type="ARBA" id="ARBA00023163"/>
    </source>
</evidence>
<evidence type="ECO:0000256" key="1">
    <source>
        <dbReference type="ARBA" id="ARBA00007788"/>
    </source>
</evidence>
<dbReference type="SUPFAM" id="SSF88946">
    <property type="entry name" value="Sigma2 domain of RNA polymerase sigma factors"/>
    <property type="match status" value="1"/>
</dbReference>
<dbReference type="CDD" id="cd06171">
    <property type="entry name" value="Sigma70_r4"/>
    <property type="match status" value="1"/>
</dbReference>
<comment type="similarity">
    <text evidence="1">Belongs to the sigma-70 factor family.</text>
</comment>
<dbReference type="Pfam" id="PF04545">
    <property type="entry name" value="Sigma70_r4"/>
    <property type="match status" value="1"/>
</dbReference>
<evidence type="ECO:0000313" key="9">
    <source>
        <dbReference type="Proteomes" id="UP001174677"/>
    </source>
</evidence>
<dbReference type="PANTHER" id="PTHR30603:SF13">
    <property type="entry name" value="RNA POLYMERASE SIGMA FACTOR SIGC"/>
    <property type="match status" value="1"/>
</dbReference>
<dbReference type="Gene3D" id="1.20.120.1810">
    <property type="match status" value="1"/>
</dbReference>
<evidence type="ECO:0000256" key="2">
    <source>
        <dbReference type="ARBA" id="ARBA00023015"/>
    </source>
</evidence>